<name>A0ABS1E5T9_9GAMM</name>
<comment type="caution">
    <text evidence="5">The sequence shown here is derived from an EMBL/GenBank/DDBJ whole genome shotgun (WGS) entry which is preliminary data.</text>
</comment>
<evidence type="ECO:0000313" key="5">
    <source>
        <dbReference type="EMBL" id="MBK1726492.1"/>
    </source>
</evidence>
<dbReference type="InterPro" id="IPR017900">
    <property type="entry name" value="4Fe4S_Fe_S_CS"/>
</dbReference>
<dbReference type="Proteomes" id="UP000738126">
    <property type="component" value="Unassembled WGS sequence"/>
</dbReference>
<dbReference type="Pfam" id="PF13237">
    <property type="entry name" value="Fer4_10"/>
    <property type="match status" value="1"/>
</dbReference>
<dbReference type="InterPro" id="IPR017896">
    <property type="entry name" value="4Fe4S_Fe-S-bd"/>
</dbReference>
<keyword evidence="3" id="KW-0411">Iron-sulfur</keyword>
<evidence type="ECO:0000256" key="3">
    <source>
        <dbReference type="ARBA" id="ARBA00023014"/>
    </source>
</evidence>
<evidence type="ECO:0000313" key="6">
    <source>
        <dbReference type="Proteomes" id="UP000738126"/>
    </source>
</evidence>
<protein>
    <submittedName>
        <fullName evidence="5">Ferredoxin</fullName>
    </submittedName>
</protein>
<accession>A0ABS1E5T9</accession>
<dbReference type="PROSITE" id="PS00198">
    <property type="entry name" value="4FE4S_FER_1"/>
    <property type="match status" value="1"/>
</dbReference>
<feature type="domain" description="4Fe-4S ferredoxin-type" evidence="4">
    <location>
        <begin position="1"/>
        <end position="30"/>
    </location>
</feature>
<proteinExistence type="predicted"/>
<feature type="domain" description="4Fe-4S ferredoxin-type" evidence="4">
    <location>
        <begin position="31"/>
        <end position="66"/>
    </location>
</feature>
<dbReference type="EMBL" id="NRSH01000046">
    <property type="protein sequence ID" value="MBK1726492.1"/>
    <property type="molecule type" value="Genomic_DNA"/>
</dbReference>
<evidence type="ECO:0000256" key="1">
    <source>
        <dbReference type="ARBA" id="ARBA00022723"/>
    </source>
</evidence>
<keyword evidence="6" id="KW-1185">Reference proteome</keyword>
<sequence length="66" mass="7392">MAMYIDQALCTSCGDCEPECPEAAIRRTKTGLYEIKADRCTECEGHFDMPRCEEVCPVDECIQPAD</sequence>
<keyword evidence="1" id="KW-0479">Metal-binding</keyword>
<organism evidence="5 6">
    <name type="scientific">Halorhodospira neutriphila</name>
    <dbReference type="NCBI Taxonomy" id="168379"/>
    <lineage>
        <taxon>Bacteria</taxon>
        <taxon>Pseudomonadati</taxon>
        <taxon>Pseudomonadota</taxon>
        <taxon>Gammaproteobacteria</taxon>
        <taxon>Chromatiales</taxon>
        <taxon>Ectothiorhodospiraceae</taxon>
        <taxon>Halorhodospira</taxon>
    </lineage>
</organism>
<gene>
    <name evidence="5" type="ORF">CKO13_05545</name>
</gene>
<dbReference type="RefSeq" id="WP_200257698.1">
    <property type="nucleotide sequence ID" value="NZ_NRSH01000046.1"/>
</dbReference>
<evidence type="ECO:0000259" key="4">
    <source>
        <dbReference type="PROSITE" id="PS51379"/>
    </source>
</evidence>
<dbReference type="PROSITE" id="PS51379">
    <property type="entry name" value="4FE4S_FER_2"/>
    <property type="match status" value="2"/>
</dbReference>
<dbReference type="Gene3D" id="3.30.70.20">
    <property type="match status" value="1"/>
</dbReference>
<reference evidence="5 6" key="1">
    <citation type="journal article" date="2020" name="Microorganisms">
        <title>Osmotic Adaptation and Compatible Solute Biosynthesis of Phototrophic Bacteria as Revealed from Genome Analyses.</title>
        <authorList>
            <person name="Imhoff J.F."/>
            <person name="Rahn T."/>
            <person name="Kunzel S."/>
            <person name="Keller A."/>
            <person name="Neulinger S.C."/>
        </authorList>
    </citation>
    <scope>NUCLEOTIDE SEQUENCE [LARGE SCALE GENOMIC DNA]</scope>
    <source>
        <strain evidence="5 6">DSM 15116</strain>
    </source>
</reference>
<evidence type="ECO:0000256" key="2">
    <source>
        <dbReference type="ARBA" id="ARBA00023004"/>
    </source>
</evidence>
<keyword evidence="2" id="KW-0408">Iron</keyword>
<dbReference type="SUPFAM" id="SSF54862">
    <property type="entry name" value="4Fe-4S ferredoxins"/>
    <property type="match status" value="1"/>
</dbReference>